<dbReference type="InterPro" id="IPR003961">
    <property type="entry name" value="FN3_dom"/>
</dbReference>
<feature type="chain" id="PRO_5043326741" description="Fibronectin type-III domain-containing protein" evidence="3">
    <location>
        <begin position="20"/>
        <end position="7442"/>
    </location>
</feature>
<feature type="region of interest" description="Disordered" evidence="2">
    <location>
        <begin position="7280"/>
        <end position="7300"/>
    </location>
</feature>
<dbReference type="SMART" id="SM00060">
    <property type="entry name" value="FN3"/>
    <property type="match status" value="16"/>
</dbReference>
<feature type="domain" description="Fibronectin type-III" evidence="4">
    <location>
        <begin position="7092"/>
        <end position="7190"/>
    </location>
</feature>
<reference evidence="5" key="1">
    <citation type="submission" date="2022-11" db="EMBL/GenBank/DDBJ databases">
        <authorList>
            <person name="Morgan W.R."/>
            <person name="Tartar A."/>
        </authorList>
    </citation>
    <scope>NUCLEOTIDE SEQUENCE</scope>
    <source>
        <strain evidence="5">ARSEF 373</strain>
    </source>
</reference>
<organism evidence="5 6">
    <name type="scientific">Lagenidium giganteum</name>
    <dbReference type="NCBI Taxonomy" id="4803"/>
    <lineage>
        <taxon>Eukaryota</taxon>
        <taxon>Sar</taxon>
        <taxon>Stramenopiles</taxon>
        <taxon>Oomycota</taxon>
        <taxon>Peronosporomycetes</taxon>
        <taxon>Pythiales</taxon>
        <taxon>Pythiaceae</taxon>
    </lineage>
</organism>
<evidence type="ECO:0000313" key="6">
    <source>
        <dbReference type="Proteomes" id="UP001146120"/>
    </source>
</evidence>
<reference evidence="5" key="2">
    <citation type="journal article" date="2023" name="Microbiol Resour">
        <title>Decontamination and Annotation of the Draft Genome Sequence of the Oomycete Lagenidium giganteum ARSEF 373.</title>
        <authorList>
            <person name="Morgan W.R."/>
            <person name="Tartar A."/>
        </authorList>
    </citation>
    <scope>NUCLEOTIDE SEQUENCE</scope>
    <source>
        <strain evidence="5">ARSEF 373</strain>
    </source>
</reference>
<dbReference type="EMBL" id="DAKRPA010000111">
    <property type="protein sequence ID" value="DAZ98274.1"/>
    <property type="molecule type" value="Genomic_DNA"/>
</dbReference>
<evidence type="ECO:0000256" key="3">
    <source>
        <dbReference type="SAM" id="SignalP"/>
    </source>
</evidence>
<feature type="domain" description="Fibronectin type-III" evidence="4">
    <location>
        <begin position="7192"/>
        <end position="7299"/>
    </location>
</feature>
<dbReference type="PROSITE" id="PS50853">
    <property type="entry name" value="FN3"/>
    <property type="match status" value="8"/>
</dbReference>
<dbReference type="InterPro" id="IPR036116">
    <property type="entry name" value="FN3_sf"/>
</dbReference>
<dbReference type="Pfam" id="PF00041">
    <property type="entry name" value="fn3"/>
    <property type="match status" value="2"/>
</dbReference>
<accession>A0AAV2YXW8</accession>
<dbReference type="Proteomes" id="UP001146120">
    <property type="component" value="Unassembled WGS sequence"/>
</dbReference>
<comment type="caution">
    <text evidence="5">The sequence shown here is derived from an EMBL/GenBank/DDBJ whole genome shotgun (WGS) entry which is preliminary data.</text>
</comment>
<evidence type="ECO:0000256" key="2">
    <source>
        <dbReference type="SAM" id="MobiDB-lite"/>
    </source>
</evidence>
<feature type="domain" description="Fibronectin type-III" evidence="4">
    <location>
        <begin position="2704"/>
        <end position="2806"/>
    </location>
</feature>
<dbReference type="InterPro" id="IPR013783">
    <property type="entry name" value="Ig-like_fold"/>
</dbReference>
<dbReference type="PANTHER" id="PTHR13817">
    <property type="entry name" value="TITIN"/>
    <property type="match status" value="1"/>
</dbReference>
<evidence type="ECO:0000256" key="1">
    <source>
        <dbReference type="ARBA" id="ARBA00022737"/>
    </source>
</evidence>
<keyword evidence="6" id="KW-1185">Reference proteome</keyword>
<keyword evidence="1" id="KW-0677">Repeat</keyword>
<feature type="domain" description="Fibronectin type-III" evidence="4">
    <location>
        <begin position="2074"/>
        <end position="2178"/>
    </location>
</feature>
<dbReference type="PANTHER" id="PTHR13817:SF166">
    <property type="entry name" value="NEURONAL IGCAM-RELATED"/>
    <property type="match status" value="1"/>
</dbReference>
<protein>
    <recommendedName>
        <fullName evidence="4">Fibronectin type-III domain-containing protein</fullName>
    </recommendedName>
</protein>
<dbReference type="SUPFAM" id="SSF49265">
    <property type="entry name" value="Fibronectin type III"/>
    <property type="match status" value="11"/>
</dbReference>
<evidence type="ECO:0000259" key="4">
    <source>
        <dbReference type="PROSITE" id="PS50853"/>
    </source>
</evidence>
<evidence type="ECO:0000313" key="5">
    <source>
        <dbReference type="EMBL" id="DAZ98274.1"/>
    </source>
</evidence>
<name>A0AAV2YXW8_9STRA</name>
<dbReference type="CDD" id="cd00063">
    <property type="entry name" value="FN3"/>
    <property type="match status" value="8"/>
</dbReference>
<feature type="signal peptide" evidence="3">
    <location>
        <begin position="1"/>
        <end position="19"/>
    </location>
</feature>
<proteinExistence type="predicted"/>
<keyword evidence="3" id="KW-0732">Signal</keyword>
<gene>
    <name evidence="5" type="ORF">N0F65_008959</name>
</gene>
<feature type="domain" description="Fibronectin type-III" evidence="4">
    <location>
        <begin position="7300"/>
        <end position="7422"/>
    </location>
</feature>
<dbReference type="Gene3D" id="2.60.40.10">
    <property type="entry name" value="Immunoglobulins"/>
    <property type="match status" value="12"/>
</dbReference>
<feature type="domain" description="Fibronectin type-III" evidence="4">
    <location>
        <begin position="6328"/>
        <end position="6447"/>
    </location>
</feature>
<feature type="domain" description="Fibronectin type-III" evidence="4">
    <location>
        <begin position="2585"/>
        <end position="2698"/>
    </location>
</feature>
<dbReference type="InterPro" id="IPR050964">
    <property type="entry name" value="Striated_Muscle_Regulatory"/>
</dbReference>
<sequence length="7442" mass="786398">MPRVLCVLWCALLVVGVSGNLFSPQDVPGPPEKILVSSAGDNSLRVQFLPPEQMKSEGNNGAPVLGYKVEIARRVNEVQTFAVSANGPIVAGAYKLTFANAQGTDVTTCIPWNATEVMFEMALDELTNVDEVSVTRSPYDVVNNGYVYTISFTGKYLVSGVQPNLLVADQTGCQAVQPLNRVLSFSGAHVTNGAKGYVPEVWQITSQDTAGTNVLGGNFDLSLGFVPDWKDSLITATVAPGSKVAQTSQSMVGVVNRGDSVKIGGEVFTVHATAPFTDSVLPLSAYHTQGATAAAVLIADTALGDVSVTSGSSSVTTASDFTASITTGEHVKIGQYQFKITAITASSMTIAKVAPTGSDTWPGTTTPHITAYKRKKVRVSVNADAADVKRAMNGLPGIGIVDVTRVGPTALNEYTWSVTMQSLGTQNTCPEAPCLRADKITGSSTLLTDVYGNTCATCGVSAALITNEASTPIPGIIGEYSALSIVATREVGGVVDEVQTIATSALANDIKGTFAVNFKNTFQQTPGVVINFDDTAQDMQTKLQKLPAVGRVNVTRDVNTKFGYTWTVTFLSNIGDLPNFITISSLTGTGTQVTVQEVVKGVSAPYEAIVDGLAPLQDYYLRAFARNANGYGRGTDIIQQLGKGALPLTTHVGSPPDAPSIISMWPFSGSQIGFALTTPVDHGDPIQRYLVEYAVGSSFGTQQIKKLYIYSAVERDITGTFQLQYGDDVTPLLKIQTTADGMVAALRTLPTLRPVAVSRASYVLTGDPTSKVTPFTASTNVLTTTVLSAFQSQVLTAGSTIVVGPNTFVVKVQPSAGDSTIQVQPGSGVANFAQAYSLIKVDPSGAEASPCGYEWSITFQFEVQSITHQTYPGLQLLPSLSSIQSGAVLTTWGFTDKQSPGPPTYYGSMELSNDKFICDSYIIGAPSAVQVIQLFATTTITAGQFQLKLGSSVTPCITIGQRNSPSNMKTALQSLAFVQSVTVTESRAFKVNVLFGSSASKVTAYSSTTGKLTVVSSGANSGLSASDAAVLLQNTVIQVSRNPNNFAIHSCEFTVGAAPAAGDTLVSVTVVGTCPDFANEMRSLKVLDFHDYKVRFWGSYPTGNWPTLKVLTTGTGCPTAWAPTAAAVTNSIYSKVHTIKYTGQCATGNRGVQTILADAATPIGGSFTLSYMGNETLPLAFETTTASVMRDAINAITYNGMVNVSMSQYGVNGKAWRITFANSEDDLIFIKHSLLTGQDALISVYPTMEVYTDAVKNDISGTFKFIFGGQYSEAISYAATHAKVTQELMKLSNIDSVVALGDPAAGDIGVYTLGLTATATGGSPVLTNVQMNGKAIDPTRYLAIREKLTISNNIYSVQSLTPVDVTLTANFPGAAGVAVPVTIAAGQITYQVKPLPGFVRITRLMRVISAVPINGGGTTFQLPADHGYVVGNTFFVLGQQFTVVTVNNAIVTTTETITSVPVTAAAPEVYVFDNKLRTTSDLSQLVAVGDDLWLQSAAGDMIKYTATVVTTKYIQVTGVFTDDVLKQKAHHISFGRKWTLVFRSYYGQLESFDIIPGHDLRGSQVRVGTRRSKAILPQTATIGNPASVQTVALAATTPAPTGASYYFTFGLETTGPLLWTDTGTTIKAALEALDGIDGATVTSVAVGNGAVHTISLWGVYTLVKLPVLSATITSPANPTGMWIVVRDQGGVSESRQDNIILASDQNYQFRVFSINSKGMSNSNVLFPLGASMSSVIPTSPTSVSLGEYRGSTWLSVNYRAPFYSGGAPITMYRLEWDSSPTFDSTSADYGVAHIQKRFEVQEVLTIYRSNAGTSGTFTLSWGGRMTTPLAVDCTAQQMADALAVITDTTNIAVNPVKVTRTTAAWGYSWKITFLNNPGDLATLVPDGTLIAGDFPRIVVNEIIKGVADLAIGEFTHDVQDVFTDAKTAITGSFKLEFEGQITGSIQVSATALEMQQALQAATSLYSIKVTKQWRNQAMNTAIWSVTFAYLKGEEMVGAGNIFNIRVSDASGLGGTAASVTIAKKIVGTDPFQYTISGLRSGAQFYFHVMAYNEDGFGSANSPLSTAITCSHPDPPSSVTASVVDGTTLNATWGASTFNGGCPIDKYKVEWYRAEGKREEQTITTSASKGIPEIQSLSNFADSRSLNGNFKLTFRGETTENILWNAPAMGLNSIKDRLERLSTVGTVDVSRQSSTRVIDGLKITTTGTTTVTVDASSTVSLAQAGLASLTSVWILGQQYTLNVVGATSFTVTVAPPTITVPVPVFKDAFGYVWLITFQGGHVGPQDLIQAASSDNWAGNNPGVFVTTVQKGLQPISGTFRLSFAGGGLSQITPPLVHNVSADDMKKALENLVTVGQVNVTRSVNGYGYNWVVTFITDVANDLTLLGVDDTALHGPSVRISAARTSAGLQPTMYCENNAVQGVPAIVAATSPQQYTIPRLLMGQNYVVRVRAHNAQGYGGAAYITPTYQTPRTIPTVPTNVQLLVLSGKFLKAIWNAPASNGGSQITQYRVQWDTNNAFSNVGSPGFDLSVDMSIQPTDLGPYFFNVAVTTPGNYFVRVQAINDQGPSPIALSTPLSVTPADRTPGKAENVRATVLSSYAILVEWDASSLFQPYYGGDGGLPITQYMIEWDNYKAFDSPAAFGLASGKDRSFIIGGNDPVTGVRSNLLIPGSLYYIRVTGFNAKGAGMPRPSTPASVLVTNQVPTAPRNFNLSIAAADSLRGSWTNPLYDGGSSLKSYQVQWDEQNDFSSGQSASATIPIVREIQSLTVSNTVVNEEQYVDATVEVTNEEQVVRTSFTGIDEIQVIQTTNLQVVDEIQTVTTSATDRDEVQLLTIDADDVNEIQAIRTSVAETLEVQRITVGVTRVNEVQTITLFLPNAVGSQATIAGTFALTFDTTLCTHCTKCTAGVCVKNKGFQTSADLVASLQDTTATSAAATVKTALQNMGNIDTVNVVRTSTTAANGLDLTYVYTITFAGDAVAGDVPLLGLNIQLTVGTGQNIATVGGLPTVATELTKGNEVVFDPASKFTITHTCESYSDPRTAPYYASAACDPTVGTTPICTACVSAYDGTTFTVTQGSTATLNQFDWLFAGVCVFQVQSITGTTIVVVPNDVSAQCGVFSGQQFSLYYAKRLSTPIPVKSAANVISDAGVVSNLLNTIISSVTVSASQLITSTFVGFVYDVTFGRRSGMIPTMACNPAAVIVSNTNAQPAVCTVARTQAGSMIMGTFKIGLAKESDLTTVLYTANIPWDASEATMTSTLQATADPTSDELVFGSVNVVRTVFDPTGNKWSGGFTWKIEFTSRSGNIPRMLVNPTLSNANGATNVPAIVVEDATNPQNPYAGSRDGNQVSGTVQFSFGGITSGAFTVDPNSPTLDRTTLHQQIPDTNLAGFLVAQFPGVIPSIQVTRSAATQAFGYTWSITFSDPANGGDVATLGLIRPSLSGQNAQAQVVESIKGNELGGTFQLKFNGETTGPILFSADPSAVAAQLNSLSTIKPSSVLVSRIGPQITAATQVKAYVWSITFYSSTWADPTSDHSSGIAGNWKGARAAWDDVWAETQYSKAWGRHVGPMQANGFMITCIKDGLTTAASDNSQDCTTAVQRPGVGPIKGTFKISLDSTNAGHMSVKGPFVSDPIAHNAWASKQESGATGTSVEEILERMGNVGDVAVSRSPVNVLTGGYSWTVTFLRDKNGPCEQQEDSTTVVNAAQLCNSPGDVPAMVPVITGTGFGLLGATPGATVCDAAPGGNNCLPQVVQDGSILRGYFSTFKVTGDPGFHVRYQLQMSCAAGATYPCNPISAFTVPVGNELIPNHLKVNDLFYVGTFSTCVFTATSVSSTLVQVTPLTCTAMTNNIPATNPAMGVHILLPWNADQDLVKRVVEASSDQQYETGIWSGGRKVSVVRTVLDKYGQVSWRVRFISNPSYTPPGAGNLPDLTTVFTPNPVVVYQTSVTQVTPGSTGLSGTFQIDFHSTFGLRDVSFDETEDRLQRKLNEMNTIGRVVVKRLLYPSTATGCTSSACSGGWDNQPVDNPGTRGGYRWRVRFMKVTGEYGGYTFPFGSGNVGPLTVSVSNLQGNQKSIDVSTNVPGSSPILGGFILNTSTKATPMLQYSSSAATIKQGIESMNLFGEVDVTLDNLLTQQVPGAVATLSQDGTSATISGVDIRQYFAPGDAVRFGPSGASLLPGTNGDSPITGVAATSTVTVSALSPIVQAQPAVTTLLFPTQRVRIDGLVYSVQRSGQEIQRVAVTVPTGSWSASENRLVFNLKVTRKAGTATTACLRFNVDYTTMQTELTNALKTLDANVVATDVKVTQSGPMATNGGKGYVYSIYFQGSTVAGNVATLVADTSTCTNAPNAAVAVSTVTHGGQVGHQRITLATDAGQVLDTTGFFKLTLGGVTTNCITWGADPTDIQTKLQTTLNSGTVIVSRQGSGNSVTEVQRLRMTSNSQVTTGVTGLFMLAFTITGVTSTTGCLAYGITADDLQTAINNLPNLAPVAPHVNVTRDGDGSSTWGYGYEYLINFRGPLSGGYSKVLGNVRQMEIVNVGQSPCMPVAGGNPALIIETVRQGAPGYAYDVFFLDYPSAITPTLAITDERAGQCNVNWVHSGGSVRKADIEVVATGGSSEVQRLTIKATTAVTGVTPSYKITFNSVTTSTCINFNVDAATLQTKLNALSTIGANGVQVTSDSHPVMSPYGQYYLITFVSDRVSGNVPMLQLVLNDANCVAFPAISSIAVTLENDGGQYPGEFALTSIYSGEKPGPQIAYSVSQPFTVMKEQFEVNTLVISDTGGNVPNAATYQLTLTTPAATANTIVLPWNVDEKSLELALSIAGVVAGDIVVTRRTDATLAPNGYVYTIYFSGATAQGDVTLAQLATNNFAQTTSLTITEVNKGLANAPVFLSNLIPLGLSNDPTTASPFTAGDTSLSVYKVNGFLWTIKFKSTIGNVPALGAQTSALTGKLTVLDDFVPGSASNSYVMTGLVPGILYYAQVAASTDVGIGAYTSVQALAPSGVASPVLNVAAGYALNVREVQEVRVAATHVTEIQSITTAAAQMAEVQTLRTSAAADTCFTSSCLQGKFAYRVPTTQVVKLTAAGPITGGAFFLSYQRFQADPAHAGQKVAVGIISDTTDLAWNAAASDVQAALENLDGIDPGDIIVTRDGDASSTFGYGYVWTVTFIGNQQAGETAPMTATNSANTPLATTGNVAAAVTVTMNSGMAMGTDTEVQQVIISADQPITTGSYTLSLNNLGGTVTSSCISFDAPARGGDVRSMEYILQQMSNVDKVYVTRTIDPVVAKNGFIYRIFFYGNLVRGDVNQLTFAFCTPFQTLVNNALTQTGVNGAVTISTVDEGGFNPVNTFVDATGATAAQLAQDLGRLPIFRPVLTTRSLVDQQGGYIWTAVFNDTLGNLPQLICAVDATFTATTNTKCETFTLTDGNALSGSFVIEASTPLSFDASAADVKSALEAMSWVGTVQVVRSPPTPQMGYVWSITFVDYFGDVPPLMITSSLVGTGSSITVAEVRKGNGISGTFTLSYMSSTTAPIAYNAPATAVDSGGDGSSIQEKLMATAIIGRVSVVRSVRDPEGGFVWTITFLDDQLNAGDLPLLVANSTGLTGVGVVAATREIVKGSNAVGDQLWLSFGPPVADNGNPITQYQVQWDTSATFTSSPAEYYLSDPAKLYQTQQIVSGAPSLAWSAKKATPLPEIQVLNVDPTAAATNTFTLTFRGATTTAFTVGTSTATDLATVLSALSTVGNVIVTPTVALATTVNPGTSFQITFIDDQGNLPPITSSFAKVTLTTTQDGVTNFRKEQLVFSCVDTAGTGSVVFTCGVATTTLSTGTTPALLQAALVTLCNVESDGITVTSTQATICVTTNAQPVTVLFNRVYGDVVTGAVAGTDAASGGTTVTVNAQASINGVYNDVPAVISGTFQVGYQGVYTRSLNAESLDVDVRYALEDLSTIHTVAVTRDYSFQAIAGKVDVVQGQIFVTCSAGETCDFLGAGYGLPGYRIRIGGTWYTVRIDLTSAALDKAKLYLGDVNGRQIGYLGPTTTRVTVYEWTKGYIWTVSMLNVQQPLTYLRAKIPRLYPSDARVTIYGSSCNKCYYLPTQTTRTLTMGTQYFIQVFAYNANGKGQAQAGGPVSATPSRVPDAPSNTDVVVVSGKEIEVFFSPPALAAVNVNPNFNNDINSYIVQWDTRNDFKHGLPVCSNCATTFAVNTLTVVGNFANQLPQGAQFTISDQNCVLTVQTSALNSIIVNAGHNCPTFSARAYPLYYYTYPPAIISGLPIQGSPPFRYLISNLVVNTQYYVRVAAVNSVPVQQIALSGTPPDNRKWSFPLTVTTKDMVPDPPISVMLNTFAATTLELQVQPPTRDGQGLGGAAITDYWIDIDTVATFDSPTKPTPVLANVAQGAIPLLYPGGPRVYYIKNLLSGTRYYVQVKAKNAIGLSRATIATNPLSPVRSPDPPVGVRVSTVASSPTPITTATVTWQNPVFNGGMALTSFKIEWWGIEARPEVQVIEIKWTTTPTTANFLLYYGGLQTSYMPFNVAPENVRSALMNIITAGNVQLIRDVQVSRQTINVNKGYQWRVTFNNAVNVGNLPLLQFAFDQGTMVPANGATGRVFEGTSGIAVPQTNYPGKREVQVLVTSHPTTTVGGYFRLSFKGSRWSNYLSATIAAADLKAALESLPTVGKVTVTDVGQFQNGKVWTIAFESNVGNMPVLIVDGTKLTPSDAFIGVKDGDNLVTSTGVLCMPGEDICTGTWIGYKTNIASMAVLGEAAVEYNFYETIDANTMTYQITGLTPGKTYYVAVTAKNAMGLGLRVLANPSSIIPPVQVPQSPTNVAVGVKTGISTQLTVSFNAPTSDGGVGIRMYRVEYDPSPLFSNRGTQDFWCPSSPVYAVWTLQTARTGNTGGPIGSGFFTIQITRNNLPLVSEPIPWNAAAMSADEVGGTPSQSKVFCSPCPTCVDQCQSNPQSPFGRRELSGSMQSKLQYIPSITTVQVQRSSMASDGGYTWTITFMDVGDDYAITVQSPNALTCSGTNCVAGTYTVTPTKLTAGINYPPCVATQTIPSTGALNKGQLYYMRVFAYNKIGFSLPGLAASPQKPMVVPGPPTGVTLQVLTVSDLKVLFSPPDDNGGDTIVEYQVQWALDIGFTNPQSASVVLLGGGAPYYRVISNLVKGTFYFVRVRARNSQGYGQFQVSSPASLNPYTTPSAPTQVVLGITSSTMLTVGWNVPDDNGGDAITAYTVQWDISASFDSLGVDATKVKITDVTQRSYTITLLTPGTLYYVRVFAVNSGGQGTPQTSTPGSAIPVNTRPGKPHSLQVTGTTNNGELQINWQQPRIPAHGVPCAGTLLIPQSCPIFVNLDVVFGGTSLESYMVQWADNTDFTGFNTMSVTTNSALVTGLVSGKTYYVRVLAVNAQGLKSDFCERGNQDGYLCPMNLQLPSGMIKLGPYVSATPQ</sequence>
<feature type="domain" description="Fibronectin type-III" evidence="4">
    <location>
        <begin position="2475"/>
        <end position="2580"/>
    </location>
</feature>